<dbReference type="Proteomes" id="UP001281761">
    <property type="component" value="Unassembled WGS sequence"/>
</dbReference>
<sequence>MYLLTSVEQELTCLIPPQASVLPNAFTAITCHTWLPQQQNLNVGTVNMHIVTSTLPFLIIDPTISTLHDLKRFTNQDSVTALILTLFRSYVDPEKCSLMFMKLPVMTNVFKVKIEKQGLPTERALIISTKDDLLKQLASNRCQVSNLGFLLFNDNQNLEQSPEMEEEAPIEAADDSKS</sequence>
<evidence type="ECO:0000313" key="2">
    <source>
        <dbReference type="Proteomes" id="UP001281761"/>
    </source>
</evidence>
<protein>
    <submittedName>
        <fullName evidence="1">Uncharacterized protein</fullName>
    </submittedName>
</protein>
<reference evidence="1 2" key="1">
    <citation type="journal article" date="2022" name="bioRxiv">
        <title>Genomics of Preaxostyla Flagellates Illuminates Evolutionary Transitions and the Path Towards Mitochondrial Loss.</title>
        <authorList>
            <person name="Novak L.V.F."/>
            <person name="Treitli S.C."/>
            <person name="Pyrih J."/>
            <person name="Halakuc P."/>
            <person name="Pipaliya S.V."/>
            <person name="Vacek V."/>
            <person name="Brzon O."/>
            <person name="Soukal P."/>
            <person name="Eme L."/>
            <person name="Dacks J.B."/>
            <person name="Karnkowska A."/>
            <person name="Elias M."/>
            <person name="Hampl V."/>
        </authorList>
    </citation>
    <scope>NUCLEOTIDE SEQUENCE [LARGE SCALE GENOMIC DNA]</scope>
    <source>
        <strain evidence="1">NAU3</strain>
        <tissue evidence="1">Gut</tissue>
    </source>
</reference>
<comment type="caution">
    <text evidence="1">The sequence shown here is derived from an EMBL/GenBank/DDBJ whole genome shotgun (WGS) entry which is preliminary data.</text>
</comment>
<proteinExistence type="predicted"/>
<accession>A0ABQ9Y8Q3</accession>
<evidence type="ECO:0000313" key="1">
    <source>
        <dbReference type="EMBL" id="KAK2960081.1"/>
    </source>
</evidence>
<dbReference type="EMBL" id="JARBJD010000025">
    <property type="protein sequence ID" value="KAK2960081.1"/>
    <property type="molecule type" value="Genomic_DNA"/>
</dbReference>
<keyword evidence="2" id="KW-1185">Reference proteome</keyword>
<name>A0ABQ9Y8Q3_9EUKA</name>
<organism evidence="1 2">
    <name type="scientific">Blattamonas nauphoetae</name>
    <dbReference type="NCBI Taxonomy" id="2049346"/>
    <lineage>
        <taxon>Eukaryota</taxon>
        <taxon>Metamonada</taxon>
        <taxon>Preaxostyla</taxon>
        <taxon>Oxymonadida</taxon>
        <taxon>Blattamonas</taxon>
    </lineage>
</organism>
<gene>
    <name evidence="1" type="ORF">BLNAU_4964</name>
</gene>